<feature type="transmembrane region" description="Helical" evidence="1">
    <location>
        <begin position="81"/>
        <end position="101"/>
    </location>
</feature>
<keyword evidence="1" id="KW-1133">Transmembrane helix</keyword>
<dbReference type="RefSeq" id="WP_156005011.1">
    <property type="nucleotide sequence ID" value="NZ_CP045483.1"/>
</dbReference>
<dbReference type="GeneID" id="42797700"/>
<sequence>MPKRGSEKTYSAINNAYVLIILIVLMGITILGAIAFPYYISPITYSNGGAPQAGGIAVLAAIIIMGAIAGVYFLENRNYELGGILLIMSLLIIAVYVWVSYGSNAIKFIFNI</sequence>
<evidence type="ECO:0000313" key="3">
    <source>
        <dbReference type="Proteomes" id="UP000423396"/>
    </source>
</evidence>
<dbReference type="KEGG" id="sazo:D1868_01450"/>
<evidence type="ECO:0008006" key="4">
    <source>
        <dbReference type="Google" id="ProtNLM"/>
    </source>
</evidence>
<evidence type="ECO:0000313" key="2">
    <source>
        <dbReference type="EMBL" id="QGR18790.1"/>
    </source>
</evidence>
<dbReference type="Proteomes" id="UP000423396">
    <property type="component" value="Chromosome"/>
</dbReference>
<name>A0A650CLR0_9CREN</name>
<feature type="transmembrane region" description="Helical" evidence="1">
    <location>
        <begin position="12"/>
        <end position="40"/>
    </location>
</feature>
<dbReference type="AlphaFoldDB" id="A0A650CLR0"/>
<gene>
    <name evidence="2" type="ORF">D1868_01450</name>
</gene>
<reference evidence="2 3" key="1">
    <citation type="submission" date="2019-10" db="EMBL/GenBank/DDBJ databases">
        <title>Genome Sequences from Six Type Strain Members of the Archaeal Family Sulfolobaceae: Acidianus ambivalens, Acidianus infernus, Metallosphaera prunae, Stygiolobus azoricus, Sulfolobus metallicus, and Sulfurisphaera ohwakuensis.</title>
        <authorList>
            <person name="Counts J.A."/>
            <person name="Kelly R.M."/>
        </authorList>
    </citation>
    <scope>NUCLEOTIDE SEQUENCE [LARGE SCALE GENOMIC DNA]</scope>
    <source>
        <strain evidence="2 3">FC6</strain>
    </source>
</reference>
<evidence type="ECO:0000256" key="1">
    <source>
        <dbReference type="SAM" id="Phobius"/>
    </source>
</evidence>
<keyword evidence="3" id="KW-1185">Reference proteome</keyword>
<proteinExistence type="predicted"/>
<feature type="transmembrane region" description="Helical" evidence="1">
    <location>
        <begin position="52"/>
        <end position="74"/>
    </location>
</feature>
<organism evidence="2 3">
    <name type="scientific">Stygiolobus azoricus</name>
    <dbReference type="NCBI Taxonomy" id="41675"/>
    <lineage>
        <taxon>Archaea</taxon>
        <taxon>Thermoproteota</taxon>
        <taxon>Thermoprotei</taxon>
        <taxon>Sulfolobales</taxon>
        <taxon>Sulfolobaceae</taxon>
        <taxon>Stygiolobus</taxon>
    </lineage>
</organism>
<keyword evidence="1" id="KW-0472">Membrane</keyword>
<protein>
    <recommendedName>
        <fullName evidence="4">Multipass membrane protein</fullName>
    </recommendedName>
</protein>
<keyword evidence="1" id="KW-0812">Transmembrane</keyword>
<dbReference type="OrthoDB" id="43317at2157"/>
<accession>A0A650CLR0</accession>
<dbReference type="EMBL" id="CP045483">
    <property type="protein sequence ID" value="QGR18790.1"/>
    <property type="molecule type" value="Genomic_DNA"/>
</dbReference>